<proteinExistence type="predicted"/>
<dbReference type="GeneID" id="14912193"/>
<feature type="non-terminal residue" evidence="2">
    <location>
        <position position="1"/>
    </location>
</feature>
<organism evidence="2 3">
    <name type="scientific">Acanthamoeba castellanii (strain ATCC 30010 / Neff)</name>
    <dbReference type="NCBI Taxonomy" id="1257118"/>
    <lineage>
        <taxon>Eukaryota</taxon>
        <taxon>Amoebozoa</taxon>
        <taxon>Discosea</taxon>
        <taxon>Longamoebia</taxon>
        <taxon>Centramoebida</taxon>
        <taxon>Acanthamoebidae</taxon>
        <taxon>Acanthamoeba</taxon>
    </lineage>
</organism>
<dbReference type="RefSeq" id="XP_004333636.1">
    <property type="nucleotide sequence ID" value="XM_004333588.1"/>
</dbReference>
<evidence type="ECO:0000256" key="1">
    <source>
        <dbReference type="SAM" id="MobiDB-lite"/>
    </source>
</evidence>
<keyword evidence="3" id="KW-1185">Reference proteome</keyword>
<dbReference type="VEuPathDB" id="AmoebaDB:ACA1_259470"/>
<gene>
    <name evidence="2" type="ORF">ACA1_259470</name>
</gene>
<protein>
    <submittedName>
        <fullName evidence="2">Uncharacterized protein</fullName>
    </submittedName>
</protein>
<dbReference type="KEGG" id="acan:ACA1_259470"/>
<feature type="region of interest" description="Disordered" evidence="1">
    <location>
        <begin position="1"/>
        <end position="25"/>
    </location>
</feature>
<sequence length="345" mass="37056">MEGPRQQPPPPPPPSKDGGQLGWGRTVPSFGSVVASAGSWLAALGGSSGATSGGGGSGGAGEWAAGVVERLLQSVAPGAQQQLLQLQQGPAHNKGDVRLLQEQCTKQQFGVGRLLRHRFHLFTSGCPELLHDLALLQCRMPAGCVGLADVASQRDFRELLEQGAMPHLGQQQQQQQRTGGSASDRDVVACLQFFDTIGLWLAKSLVTHGAGGRHAGGSSEATSPVPTNVEGVRYFLASLEALSDRQFFAGMACTKLWYLYDLGKLLRLVTNVLYKWNDASLITVLCTAEGFPDMWALLKLTKRFSEKLQQLALPPEYAHAFQAFSILHKLTLTYPATSLSTFKFA</sequence>
<feature type="compositionally biased region" description="Pro residues" evidence="1">
    <location>
        <begin position="1"/>
        <end position="15"/>
    </location>
</feature>
<dbReference type="EMBL" id="KB008148">
    <property type="protein sequence ID" value="ELR11623.1"/>
    <property type="molecule type" value="Genomic_DNA"/>
</dbReference>
<accession>L8GFY9</accession>
<evidence type="ECO:0000313" key="2">
    <source>
        <dbReference type="EMBL" id="ELR11623.1"/>
    </source>
</evidence>
<name>L8GFY9_ACACF</name>
<evidence type="ECO:0000313" key="3">
    <source>
        <dbReference type="Proteomes" id="UP000011083"/>
    </source>
</evidence>
<dbReference type="Proteomes" id="UP000011083">
    <property type="component" value="Unassembled WGS sequence"/>
</dbReference>
<reference evidence="2 3" key="1">
    <citation type="journal article" date="2013" name="Genome Biol.">
        <title>Genome of Acanthamoeba castellanii highlights extensive lateral gene transfer and early evolution of tyrosine kinase signaling.</title>
        <authorList>
            <person name="Clarke M."/>
            <person name="Lohan A.J."/>
            <person name="Liu B."/>
            <person name="Lagkouvardos I."/>
            <person name="Roy S."/>
            <person name="Zafar N."/>
            <person name="Bertelli C."/>
            <person name="Schilde C."/>
            <person name="Kianianmomeni A."/>
            <person name="Burglin T.R."/>
            <person name="Frech C."/>
            <person name="Turcotte B."/>
            <person name="Kopec K.O."/>
            <person name="Synnott J.M."/>
            <person name="Choo C."/>
            <person name="Paponov I."/>
            <person name="Finkler A."/>
            <person name="Soon Heng Tan C."/>
            <person name="Hutchins A.P."/>
            <person name="Weinmeier T."/>
            <person name="Rattei T."/>
            <person name="Chu J.S."/>
            <person name="Gimenez G."/>
            <person name="Irimia M."/>
            <person name="Rigden D.J."/>
            <person name="Fitzpatrick D.A."/>
            <person name="Lorenzo-Morales J."/>
            <person name="Bateman A."/>
            <person name="Chiu C.H."/>
            <person name="Tang P."/>
            <person name="Hegemann P."/>
            <person name="Fromm H."/>
            <person name="Raoult D."/>
            <person name="Greub G."/>
            <person name="Miranda-Saavedra D."/>
            <person name="Chen N."/>
            <person name="Nash P."/>
            <person name="Ginger M.L."/>
            <person name="Horn M."/>
            <person name="Schaap P."/>
            <person name="Caler L."/>
            <person name="Loftus B."/>
        </authorList>
    </citation>
    <scope>NUCLEOTIDE SEQUENCE [LARGE SCALE GENOMIC DNA]</scope>
    <source>
        <strain evidence="2 3">Neff</strain>
    </source>
</reference>
<dbReference type="AlphaFoldDB" id="L8GFY9"/>